<dbReference type="InterPro" id="IPR053536">
    <property type="entry name" value="Lasso_peptide_isopeptidase"/>
</dbReference>
<name>A0A142VTS8_9SPHN</name>
<evidence type="ECO:0000313" key="3">
    <source>
        <dbReference type="Proteomes" id="UP000076234"/>
    </source>
</evidence>
<dbReference type="Pfam" id="PF00326">
    <property type="entry name" value="Peptidase_S9"/>
    <property type="match status" value="1"/>
</dbReference>
<evidence type="ECO:0000259" key="1">
    <source>
        <dbReference type="Pfam" id="PF00326"/>
    </source>
</evidence>
<dbReference type="GO" id="GO:0008236">
    <property type="term" value="F:serine-type peptidase activity"/>
    <property type="evidence" value="ECO:0007669"/>
    <property type="project" value="InterPro"/>
</dbReference>
<dbReference type="Proteomes" id="UP000076234">
    <property type="component" value="Chromosome"/>
</dbReference>
<dbReference type="STRING" id="1219058.AOA14_01075"/>
<protein>
    <recommendedName>
        <fullName evidence="1">Peptidase S9 prolyl oligopeptidase catalytic domain-containing protein</fullName>
    </recommendedName>
</protein>
<feature type="domain" description="Peptidase S9 prolyl oligopeptidase catalytic" evidence="1">
    <location>
        <begin position="459"/>
        <end position="609"/>
    </location>
</feature>
<dbReference type="AlphaFoldDB" id="A0A142VTS8"/>
<dbReference type="InterPro" id="IPR029058">
    <property type="entry name" value="AB_hydrolase_fold"/>
</dbReference>
<dbReference type="NCBIfam" id="NF033523">
    <property type="entry name" value="lasso_peptidase"/>
    <property type="match status" value="1"/>
</dbReference>
<dbReference type="SUPFAM" id="SSF82171">
    <property type="entry name" value="DPP6 N-terminal domain-like"/>
    <property type="match status" value="1"/>
</dbReference>
<sequence>MEADDIIRLRDFGKMDASEADPGGFAVSPDGRYLAIQLRQADPVSNSYCQALLIYDLGNVRTAPRIVDMGGDYVRRTITLYGLEGFPTGTPEPLTPKWSKDGKWLAFLKREEGITRLFVTALSEGGTRSISDGRFDVADFAWSDDASQLRYRQRENHAAAIERLQTEGRSGFQFDERFWPLAELTPYPRETPAEVERFVMIGEADTFGGSGSASQQDRMAEEAGRAPTRKGAAVAIIDHRQLAARVGDKNIVCQFKECARVAAAWTVPGADEIVFMRREGFAAARTGIYRWALGENKLTNILTTDDAIRGCDFQLLLVCAREASLQPRDIVEIDLRSGKIHQLIELNPEWIARRLGTVTRLRWTNKYGIETFGDLVLPPDARHDERLPLVVVQYSSRGFLRGGTGDEYPIQAIAAKGFAVLSFDRPLDYRTAMSRAGRSVSRQHIANAWTDRASVHDSLMRGIKLAADTHPIDADHIAITGLSDGASTATYALIHADIFSLALISSCCEDPSILETGVGEAYASILRTNEYPLPWEQHKSSWKRVSLAMNASRVCAKIIIQSADREARLATASLRALRQFGRDVTMFIFPDEYHVKWQPVHRQAVFRRTLMELDDWRRLPKARCSR</sequence>
<proteinExistence type="predicted"/>
<evidence type="ECO:0000313" key="2">
    <source>
        <dbReference type="EMBL" id="AMU93193.1"/>
    </source>
</evidence>
<accession>A0A142VTS8</accession>
<organism evidence="2 3">
    <name type="scientific">Sphingopyxis terrae subsp. terrae NBRC 15098</name>
    <dbReference type="NCBI Taxonomy" id="1219058"/>
    <lineage>
        <taxon>Bacteria</taxon>
        <taxon>Pseudomonadati</taxon>
        <taxon>Pseudomonadota</taxon>
        <taxon>Alphaproteobacteria</taxon>
        <taxon>Sphingomonadales</taxon>
        <taxon>Sphingomonadaceae</taxon>
        <taxon>Sphingopyxis</taxon>
    </lineage>
</organism>
<dbReference type="Gene3D" id="3.40.50.1820">
    <property type="entry name" value="alpha/beta hydrolase"/>
    <property type="match status" value="1"/>
</dbReference>
<reference evidence="3" key="1">
    <citation type="submission" date="2015-11" db="EMBL/GenBank/DDBJ databases">
        <title>Complete genome sequence of a polyethylene glycol-degrading strain Sphingopyxis terrae strain 203-1 (NBRC 15098).</title>
        <authorList>
            <person name="Yoshiyuki O."/>
            <person name="Shouta N."/>
            <person name="Nagata Y."/>
            <person name="Numata M."/>
            <person name="Tsuchikane K."/>
            <person name="Hosoyama A."/>
            <person name="Yamazoe A."/>
            <person name="Tsuda M."/>
            <person name="Fujita N."/>
            <person name="Kawai F."/>
        </authorList>
    </citation>
    <scope>NUCLEOTIDE SEQUENCE [LARGE SCALE GENOMIC DNA]</scope>
    <source>
        <strain evidence="3">203-1</strain>
    </source>
</reference>
<dbReference type="EMBL" id="CP013342">
    <property type="protein sequence ID" value="AMU93193.1"/>
    <property type="molecule type" value="Genomic_DNA"/>
</dbReference>
<dbReference type="InterPro" id="IPR011042">
    <property type="entry name" value="6-blade_b-propeller_TolB-like"/>
</dbReference>
<dbReference type="SUPFAM" id="SSF53474">
    <property type="entry name" value="alpha/beta-Hydrolases"/>
    <property type="match status" value="1"/>
</dbReference>
<dbReference type="GO" id="GO:0006508">
    <property type="term" value="P:proteolysis"/>
    <property type="evidence" value="ECO:0007669"/>
    <property type="project" value="InterPro"/>
</dbReference>
<reference evidence="2 3" key="2">
    <citation type="journal article" date="2016" name="Genome Announc.">
        <title>Complete Genome Sequence of Sphingopyxis terrae Strain 203-1 (NBRC 111660), a Polyethylene Glycol Degrader.</title>
        <authorList>
            <person name="Ohtsubo Y."/>
            <person name="Nonoyama S."/>
            <person name="Nagata Y."/>
            <person name="Numata M."/>
            <person name="Tsuchikane K."/>
            <person name="Hosoyama A."/>
            <person name="Yamazoe A."/>
            <person name="Tsuda M."/>
            <person name="Fujita N."/>
            <person name="Kawai F."/>
        </authorList>
    </citation>
    <scope>NUCLEOTIDE SEQUENCE [LARGE SCALE GENOMIC DNA]</scope>
    <source>
        <strain evidence="2 3">203-1</strain>
    </source>
</reference>
<gene>
    <name evidence="2" type="ORF">AOA14_01075</name>
</gene>
<dbReference type="Gene3D" id="2.120.10.30">
    <property type="entry name" value="TolB, C-terminal domain"/>
    <property type="match status" value="1"/>
</dbReference>
<dbReference type="InterPro" id="IPR001375">
    <property type="entry name" value="Peptidase_S9_cat"/>
</dbReference>
<dbReference type="KEGG" id="ster:AOA14_01075"/>